<proteinExistence type="predicted"/>
<keyword evidence="5" id="KW-1185">Reference proteome</keyword>
<dbReference type="SUPFAM" id="SSF55347">
    <property type="entry name" value="Glyceraldehyde-3-phosphate dehydrogenase-like, C-terminal domain"/>
    <property type="match status" value="1"/>
</dbReference>
<sequence>MNKKEVGIGLIGYAFMGKTHSNAYRQVTKFFEPSVTPKLRAICGRSEANVARAAEHLGWESYETDWRKLIDRPDIDIVDISTPGNEHKEMAIYAAKAGKTVFCEKPLGNSFADAKEMLDAAEANKVVNMVCFNYRRVPAIALAKRMIENGDLGRIYHFRARYLQDWIADPNFPLVWRLQKEIAGSGTLGDIGAHILDLSTFLVGRINSLSGMTETFVKERPLQAATTGTEGLTAKASTEMGQVTVDDAAAFMARFENGAMGVFEATRFAPGRRNFNTFEINGEKGSISFNFERMNELEYFSTEDKSDRQGFRTINVNENDQPYSGVYWPAGHIIGYEHTFINTVYDLLEGHAKGESPKPTFKCGAYNNLLLETVEKSAESKKWEDVPEF</sequence>
<evidence type="ECO:0000313" key="4">
    <source>
        <dbReference type="EMBL" id="PQV63916.1"/>
    </source>
</evidence>
<dbReference type="Gene3D" id="3.40.50.720">
    <property type="entry name" value="NAD(P)-binding Rossmann-like Domain"/>
    <property type="match status" value="1"/>
</dbReference>
<dbReference type="PANTHER" id="PTHR43818">
    <property type="entry name" value="BCDNA.GH03377"/>
    <property type="match status" value="1"/>
</dbReference>
<feature type="domain" description="GFO/IDH/MocA-like oxidoreductase" evidence="3">
    <location>
        <begin position="142"/>
        <end position="287"/>
    </location>
</feature>
<dbReference type="OrthoDB" id="9781031at2"/>
<reference evidence="4 5" key="1">
    <citation type="journal article" date="2018" name="Syst. Appl. Microbiol.">
        <title>Abditibacterium utsteinense sp. nov., the first cultivated member of candidate phylum FBP, isolated from ice-free Antarctic soil samples.</title>
        <authorList>
            <person name="Tahon G."/>
            <person name="Tytgat B."/>
            <person name="Lebbe L."/>
            <person name="Carlier A."/>
            <person name="Willems A."/>
        </authorList>
    </citation>
    <scope>NUCLEOTIDE SEQUENCE [LARGE SCALE GENOMIC DNA]</scope>
    <source>
        <strain evidence="4 5">LMG 29911</strain>
    </source>
</reference>
<accession>A0A2S8ST09</accession>
<dbReference type="InterPro" id="IPR036291">
    <property type="entry name" value="NAD(P)-bd_dom_sf"/>
</dbReference>
<dbReference type="GO" id="GO:0016491">
    <property type="term" value="F:oxidoreductase activity"/>
    <property type="evidence" value="ECO:0007669"/>
    <property type="project" value="UniProtKB-KW"/>
</dbReference>
<dbReference type="GO" id="GO:0000166">
    <property type="term" value="F:nucleotide binding"/>
    <property type="evidence" value="ECO:0007669"/>
    <property type="project" value="InterPro"/>
</dbReference>
<evidence type="ECO:0000313" key="5">
    <source>
        <dbReference type="Proteomes" id="UP000237684"/>
    </source>
</evidence>
<organism evidence="4 5">
    <name type="scientific">Abditibacterium utsteinense</name>
    <dbReference type="NCBI Taxonomy" id="1960156"/>
    <lineage>
        <taxon>Bacteria</taxon>
        <taxon>Pseudomonadati</taxon>
        <taxon>Abditibacteriota</taxon>
        <taxon>Abditibacteriia</taxon>
        <taxon>Abditibacteriales</taxon>
        <taxon>Abditibacteriaceae</taxon>
        <taxon>Abditibacterium</taxon>
    </lineage>
</organism>
<protein>
    <submittedName>
        <fullName evidence="4">Putative dehydrogenase</fullName>
    </submittedName>
</protein>
<gene>
    <name evidence="4" type="ORF">B1R32_108127</name>
</gene>
<dbReference type="InterPro" id="IPR050463">
    <property type="entry name" value="Gfo/Idh/MocA_oxidrdct_glycsds"/>
</dbReference>
<dbReference type="AlphaFoldDB" id="A0A2S8ST09"/>
<evidence type="ECO:0000256" key="1">
    <source>
        <dbReference type="ARBA" id="ARBA00023002"/>
    </source>
</evidence>
<evidence type="ECO:0000259" key="2">
    <source>
        <dbReference type="Pfam" id="PF01408"/>
    </source>
</evidence>
<feature type="domain" description="Gfo/Idh/MocA-like oxidoreductase N-terminal" evidence="2">
    <location>
        <begin position="7"/>
        <end position="130"/>
    </location>
</feature>
<dbReference type="RefSeq" id="WP_105483753.1">
    <property type="nucleotide sequence ID" value="NZ_NIGF01000008.1"/>
</dbReference>
<keyword evidence="1" id="KW-0560">Oxidoreductase</keyword>
<dbReference type="Gene3D" id="3.30.360.10">
    <property type="entry name" value="Dihydrodipicolinate Reductase, domain 2"/>
    <property type="match status" value="1"/>
</dbReference>
<dbReference type="InterPro" id="IPR055170">
    <property type="entry name" value="GFO_IDH_MocA-like_dom"/>
</dbReference>
<dbReference type="InterPro" id="IPR000683">
    <property type="entry name" value="Gfo/Idh/MocA-like_OxRdtase_N"/>
</dbReference>
<dbReference type="Proteomes" id="UP000237684">
    <property type="component" value="Unassembled WGS sequence"/>
</dbReference>
<comment type="caution">
    <text evidence="4">The sequence shown here is derived from an EMBL/GenBank/DDBJ whole genome shotgun (WGS) entry which is preliminary data.</text>
</comment>
<dbReference type="SUPFAM" id="SSF51735">
    <property type="entry name" value="NAD(P)-binding Rossmann-fold domains"/>
    <property type="match status" value="1"/>
</dbReference>
<dbReference type="Pfam" id="PF01408">
    <property type="entry name" value="GFO_IDH_MocA"/>
    <property type="match status" value="1"/>
</dbReference>
<dbReference type="PANTHER" id="PTHR43818:SF11">
    <property type="entry name" value="BCDNA.GH03377"/>
    <property type="match status" value="1"/>
</dbReference>
<dbReference type="InParanoid" id="A0A2S8ST09"/>
<dbReference type="Pfam" id="PF22725">
    <property type="entry name" value="GFO_IDH_MocA_C3"/>
    <property type="match status" value="1"/>
</dbReference>
<evidence type="ECO:0000259" key="3">
    <source>
        <dbReference type="Pfam" id="PF22725"/>
    </source>
</evidence>
<name>A0A2S8ST09_9BACT</name>
<dbReference type="EMBL" id="NIGF01000008">
    <property type="protein sequence ID" value="PQV63916.1"/>
    <property type="molecule type" value="Genomic_DNA"/>
</dbReference>